<dbReference type="Proteomes" id="UP000009232">
    <property type="component" value="Chromosome"/>
</dbReference>
<evidence type="ECO:0000256" key="3">
    <source>
        <dbReference type="ARBA" id="ARBA00022777"/>
    </source>
</evidence>
<dbReference type="AlphaFoldDB" id="F6DAR6"/>
<dbReference type="InterPro" id="IPR012893">
    <property type="entry name" value="HipA-like_C"/>
</dbReference>
<dbReference type="PANTHER" id="PTHR37419">
    <property type="entry name" value="SERINE/THREONINE-PROTEIN KINASE TOXIN HIPA"/>
    <property type="match status" value="1"/>
</dbReference>
<feature type="domain" description="HipA-like C-terminal" evidence="4">
    <location>
        <begin position="150"/>
        <end position="408"/>
    </location>
</feature>
<keyword evidence="7" id="KW-1185">Reference proteome</keyword>
<sequence>MNPSSEPKYKPQLQLYYQQTHVGTLTAEQNSVGFTFNYTEHWSKTGFALSTALPLDQPLKERSVTTFFQNLLPEGQNLDNIALALRVSKNNRFQLLHAIGEDAAGAFVLTTQLDNTPKTKDRPLTHTELSARLALRERRDFAIWDQKVRVSVAGFQDKIGIKVKDQQWFLPEGQNNHTSHILKPPPVNAQFESMVVNEAFCMQLSERIGLPTAGCQLIEVPEPVLVIERFDRTFQTNGSYGKRHVIDGCQLLDLPPHYKMERPYGSSPDVAMIREGASIVKLAQAIRQYSAAPILDMKTLMEWIAFQLCIGNVDAHAKNLSFFVQADGRIRIAPFYDQVCILELEGLEERLSQGITASIDTKLAMAIGDEFTISQVSAYDLALMAQEAAFPIKAMKTVFDRVTQGVIQQLENVQVVDYYQRLTNQKHIIQHATLKLQKHLAQLEQAYQDL</sequence>
<dbReference type="STRING" id="717773.Thicy_0385"/>
<dbReference type="NCBIfam" id="TIGR03071">
    <property type="entry name" value="couple_hipA"/>
    <property type="match status" value="1"/>
</dbReference>
<dbReference type="RefSeq" id="WP_013834940.1">
    <property type="nucleotide sequence ID" value="NC_015581.1"/>
</dbReference>
<dbReference type="InterPro" id="IPR052028">
    <property type="entry name" value="HipA_Ser/Thr_kinase"/>
</dbReference>
<reference evidence="6 7" key="1">
    <citation type="submission" date="2011-05" db="EMBL/GenBank/DDBJ databases">
        <title>Complete sequence of Thioalkalimicrobium cyclicum ALM1.</title>
        <authorList>
            <consortium name="US DOE Joint Genome Institute"/>
            <person name="Lucas S."/>
            <person name="Han J."/>
            <person name="Lapidus A."/>
            <person name="Cheng J.-F."/>
            <person name="Goodwin L."/>
            <person name="Pitluck S."/>
            <person name="Peters L."/>
            <person name="Mikhailova N."/>
            <person name="Davenport K."/>
            <person name="Han C."/>
            <person name="Tapia R."/>
            <person name="Land M."/>
            <person name="Hauser L."/>
            <person name="Kyrpides N."/>
            <person name="Ivanova N."/>
            <person name="Pagani I."/>
            <person name="Kappler U."/>
            <person name="Woyke T."/>
        </authorList>
    </citation>
    <scope>NUCLEOTIDE SEQUENCE [LARGE SCALE GENOMIC DNA]</scope>
    <source>
        <strain evidence="7">DSM 14477 / JCM 11371 / ALM1</strain>
    </source>
</reference>
<evidence type="ECO:0000259" key="5">
    <source>
        <dbReference type="Pfam" id="PF13657"/>
    </source>
</evidence>
<dbReference type="Pfam" id="PF13657">
    <property type="entry name" value="Couple_hipA"/>
    <property type="match status" value="1"/>
</dbReference>
<dbReference type="OrthoDB" id="9805913at2"/>
<evidence type="ECO:0000313" key="7">
    <source>
        <dbReference type="Proteomes" id="UP000009232"/>
    </source>
</evidence>
<accession>F6DAR6</accession>
<dbReference type="PANTHER" id="PTHR37419:SF1">
    <property type="entry name" value="SERINE_THREONINE-PROTEIN KINASE TOXIN HIPA"/>
    <property type="match status" value="1"/>
</dbReference>
<name>F6DAR6_THICA</name>
<gene>
    <name evidence="6" type="ordered locus">Thicy_0385</name>
</gene>
<dbReference type="Gene3D" id="1.10.1070.20">
    <property type="match status" value="1"/>
</dbReference>
<dbReference type="EMBL" id="CP002776">
    <property type="protein sequence ID" value="AEG31159.1"/>
    <property type="molecule type" value="Genomic_DNA"/>
</dbReference>
<organism evidence="6 7">
    <name type="scientific">Thiomicrospira cyclica (strain DSM 14477 / JCM 11371 / ALM1)</name>
    <name type="common">Thioalkalimicrobium cyclicum</name>
    <dbReference type="NCBI Taxonomy" id="717773"/>
    <lineage>
        <taxon>Bacteria</taxon>
        <taxon>Pseudomonadati</taxon>
        <taxon>Pseudomonadota</taxon>
        <taxon>Gammaproteobacteria</taxon>
        <taxon>Thiotrichales</taxon>
        <taxon>Piscirickettsiaceae</taxon>
        <taxon>Thiomicrospira</taxon>
    </lineage>
</organism>
<keyword evidence="3" id="KW-0418">Kinase</keyword>
<dbReference type="GO" id="GO:0005829">
    <property type="term" value="C:cytosol"/>
    <property type="evidence" value="ECO:0007669"/>
    <property type="project" value="TreeGrafter"/>
</dbReference>
<evidence type="ECO:0000313" key="6">
    <source>
        <dbReference type="EMBL" id="AEG31159.1"/>
    </source>
</evidence>
<evidence type="ECO:0000259" key="4">
    <source>
        <dbReference type="Pfam" id="PF07804"/>
    </source>
</evidence>
<dbReference type="eggNOG" id="COG3550">
    <property type="taxonomic scope" value="Bacteria"/>
</dbReference>
<dbReference type="Pfam" id="PF07804">
    <property type="entry name" value="HipA_C"/>
    <property type="match status" value="1"/>
</dbReference>
<keyword evidence="2" id="KW-0808">Transferase</keyword>
<feature type="domain" description="HipA N-terminal subdomain 1" evidence="5">
    <location>
        <begin position="13"/>
        <end position="108"/>
    </location>
</feature>
<dbReference type="GO" id="GO:0004674">
    <property type="term" value="F:protein serine/threonine kinase activity"/>
    <property type="evidence" value="ECO:0007669"/>
    <property type="project" value="TreeGrafter"/>
</dbReference>
<proteinExistence type="inferred from homology"/>
<evidence type="ECO:0000256" key="1">
    <source>
        <dbReference type="ARBA" id="ARBA00010164"/>
    </source>
</evidence>
<evidence type="ECO:0000256" key="2">
    <source>
        <dbReference type="ARBA" id="ARBA00022679"/>
    </source>
</evidence>
<dbReference type="HOGENOM" id="CLU_030167_1_0_6"/>
<protein>
    <submittedName>
        <fullName evidence="6">HipA N-terminal domain protein</fullName>
    </submittedName>
</protein>
<dbReference type="InterPro" id="IPR017508">
    <property type="entry name" value="HipA_N1"/>
</dbReference>
<comment type="similarity">
    <text evidence="1">Belongs to the HipA Ser/Thr kinase family.</text>
</comment>
<dbReference type="KEGG" id="tcy:Thicy_0385"/>